<dbReference type="EMBL" id="QMEB01000027">
    <property type="protein sequence ID" value="NMG18978.1"/>
    <property type="molecule type" value="Genomic_DNA"/>
</dbReference>
<reference evidence="2 3" key="1">
    <citation type="submission" date="2018-06" db="EMBL/GenBank/DDBJ databases">
        <title>Comparative genomics of Brasilonema spp. strains.</title>
        <authorList>
            <person name="Alvarenga D.O."/>
            <person name="Fiore M.F."/>
            <person name="Varani A.M."/>
        </authorList>
    </citation>
    <scope>NUCLEOTIDE SEQUENCE [LARGE SCALE GENOMIC DNA]</scope>
    <source>
        <strain evidence="2 3">SPC951</strain>
    </source>
</reference>
<gene>
    <name evidence="2" type="ORF">DP116_05755</name>
</gene>
<protein>
    <submittedName>
        <fullName evidence="2">Uncharacterized protein</fullName>
    </submittedName>
</protein>
<organism evidence="2 3">
    <name type="scientific">Brasilonema bromeliae SPC951</name>
    <dbReference type="NCBI Taxonomy" id="385972"/>
    <lineage>
        <taxon>Bacteria</taxon>
        <taxon>Bacillati</taxon>
        <taxon>Cyanobacteriota</taxon>
        <taxon>Cyanophyceae</taxon>
        <taxon>Nostocales</taxon>
        <taxon>Scytonemataceae</taxon>
        <taxon>Brasilonema</taxon>
        <taxon>Bromeliae group (in: Brasilonema)</taxon>
    </lineage>
</organism>
<dbReference type="InterPro" id="IPR027417">
    <property type="entry name" value="P-loop_NTPase"/>
</dbReference>
<dbReference type="Proteomes" id="UP000718564">
    <property type="component" value="Unassembled WGS sequence"/>
</dbReference>
<accession>A0ABX1P4P0</accession>
<feature type="compositionally biased region" description="Acidic residues" evidence="1">
    <location>
        <begin position="334"/>
        <end position="343"/>
    </location>
</feature>
<dbReference type="InterPro" id="IPR036465">
    <property type="entry name" value="vWFA_dom_sf"/>
</dbReference>
<name>A0ABX1P4P0_9CYAN</name>
<dbReference type="SUPFAM" id="SSF52540">
    <property type="entry name" value="P-loop containing nucleoside triphosphate hydrolases"/>
    <property type="match status" value="1"/>
</dbReference>
<dbReference type="RefSeq" id="WP_169154259.1">
    <property type="nucleotide sequence ID" value="NZ_CAWPJE010000387.1"/>
</dbReference>
<proteinExistence type="predicted"/>
<comment type="caution">
    <text evidence="2">The sequence shown here is derived from an EMBL/GenBank/DDBJ whole genome shotgun (WGS) entry which is preliminary data.</text>
</comment>
<evidence type="ECO:0000256" key="1">
    <source>
        <dbReference type="SAM" id="MobiDB-lite"/>
    </source>
</evidence>
<sequence>MSDSAKLSQLSLNDLVMRSLACAAISPGLRSILMFDTTPNALRLAAQTTAQMLEVVTGHGVTLVTLGTYEAEDDLWGSWGLAGDNEQQLLQWKPGLLSQHSCDIPYESINKFQQRIVVIPDLTKLSLAAARACVVLMGSDVAHLERHGQQVHWQPNICWMAGCASGEVGMVSPHLLDRFALRLSGQVAKTVDRAESILELLDERRLGKEKPKPLSTEIREQLLKALQVHPKMTAKALARIFDYTLEVEVYSPRREIALARLSLANARLVGAKQMTTEQVDTAAGMIGLTIGIKQKAKRSTQSSEPQPELTKLTESTSVSTPSSEQLELSPEQEPVYESDEPEELPATPLTFNAIPVNPYPEDEAPIEREAASLRLPPRRFRASAAARGVIIGVEKATNMRDLALVRTLLEAAKFQPIRQQGKTHSQRRLVLSLTDLHSYRRAPVAEQMLMLVLDHTCLLDCNWQEELLPYLNWAYVERASVCLIQVGAAQASHELRAYQVMAQNILVPSISAGIEAESGKATPLAHGLDLALQTLRHALQHGRSRVQRAVLVVISDGRGNVPLEASRFGRITPPVGCKGVDDALQVAERIRGLDGVKAVLLNPQPKQYADLPLELAKTLGATVVAIGRLEQVEVE</sequence>
<dbReference type="SUPFAM" id="SSF53300">
    <property type="entry name" value="vWA-like"/>
    <property type="match status" value="1"/>
</dbReference>
<keyword evidence="3" id="KW-1185">Reference proteome</keyword>
<feature type="region of interest" description="Disordered" evidence="1">
    <location>
        <begin position="297"/>
        <end position="345"/>
    </location>
</feature>
<dbReference type="PANTHER" id="PTHR43473:SF2">
    <property type="entry name" value="MAGNESIUM-CHELATASE SUBUNIT CHLD, CHLOROPLASTIC"/>
    <property type="match status" value="1"/>
</dbReference>
<dbReference type="PANTHER" id="PTHR43473">
    <property type="entry name" value="MAGNESIUM-CHELATASE SUBUNIT CHLD, CHLOROPLASTIC"/>
    <property type="match status" value="1"/>
</dbReference>
<evidence type="ECO:0000313" key="3">
    <source>
        <dbReference type="Proteomes" id="UP000718564"/>
    </source>
</evidence>
<evidence type="ECO:0000313" key="2">
    <source>
        <dbReference type="EMBL" id="NMG18978.1"/>
    </source>
</evidence>
<feature type="compositionally biased region" description="Low complexity" evidence="1">
    <location>
        <begin position="313"/>
        <end position="333"/>
    </location>
</feature>